<evidence type="ECO:0000313" key="3">
    <source>
        <dbReference type="Proteomes" id="UP001490365"/>
    </source>
</evidence>
<comment type="caution">
    <text evidence="2">The sequence shown here is derived from an EMBL/GenBank/DDBJ whole genome shotgun (WGS) entry which is preliminary data.</text>
</comment>
<protein>
    <submittedName>
        <fullName evidence="2">Uncharacterized protein</fullName>
    </submittedName>
</protein>
<evidence type="ECO:0000256" key="1">
    <source>
        <dbReference type="SAM" id="MobiDB-lite"/>
    </source>
</evidence>
<feature type="region of interest" description="Disordered" evidence="1">
    <location>
        <begin position="1"/>
        <end position="20"/>
    </location>
</feature>
<sequence>MGAALGSPLADPLGAGAAVSVFGGAGGAAEEDADDGVGEAAVPSPEPEEPAGPGESVAPEEPESPEVPADPEDVVPRVTAPLTVVPWPPLKLVPATSSQAVMPAMVTPNTRAAATSGRRQVRTRAR</sequence>
<feature type="region of interest" description="Disordered" evidence="1">
    <location>
        <begin position="26"/>
        <end position="75"/>
    </location>
</feature>
<name>A0ABV1TPC8_9ACTN</name>
<reference evidence="2 3" key="1">
    <citation type="submission" date="2024-06" db="EMBL/GenBank/DDBJ databases">
        <title>The Natural Products Discovery Center: Release of the First 8490 Sequenced Strains for Exploring Actinobacteria Biosynthetic Diversity.</title>
        <authorList>
            <person name="Kalkreuter E."/>
            <person name="Kautsar S.A."/>
            <person name="Yang D."/>
            <person name="Bader C.D."/>
            <person name="Teijaro C.N."/>
            <person name="Fluegel L."/>
            <person name="Davis C.M."/>
            <person name="Simpson J.R."/>
            <person name="Lauterbach L."/>
            <person name="Steele A.D."/>
            <person name="Gui C."/>
            <person name="Meng S."/>
            <person name="Li G."/>
            <person name="Viehrig K."/>
            <person name="Ye F."/>
            <person name="Su P."/>
            <person name="Kiefer A.F."/>
            <person name="Nichols A."/>
            <person name="Cepeda A.J."/>
            <person name="Yan W."/>
            <person name="Fan B."/>
            <person name="Jiang Y."/>
            <person name="Adhikari A."/>
            <person name="Zheng C.-J."/>
            <person name="Schuster L."/>
            <person name="Cowan T.M."/>
            <person name="Smanski M.J."/>
            <person name="Chevrette M.G."/>
            <person name="De Carvalho L.P.S."/>
            <person name="Shen B."/>
        </authorList>
    </citation>
    <scope>NUCLEOTIDE SEQUENCE [LARGE SCALE GENOMIC DNA]</scope>
    <source>
        <strain evidence="2 3">NPDC001694</strain>
    </source>
</reference>
<gene>
    <name evidence="2" type="ORF">ABT211_31780</name>
</gene>
<organism evidence="2 3">
    <name type="scientific">Streptomyces sp. 900105755</name>
    <dbReference type="NCBI Taxonomy" id="3154389"/>
    <lineage>
        <taxon>Bacteria</taxon>
        <taxon>Bacillati</taxon>
        <taxon>Actinomycetota</taxon>
        <taxon>Actinomycetes</taxon>
        <taxon>Kitasatosporales</taxon>
        <taxon>Streptomycetaceae</taxon>
        <taxon>Streptomyces</taxon>
    </lineage>
</organism>
<dbReference type="EMBL" id="JBEOZM010000018">
    <property type="protein sequence ID" value="MER6271835.1"/>
    <property type="molecule type" value="Genomic_DNA"/>
</dbReference>
<feature type="compositionally biased region" description="Acidic residues" evidence="1">
    <location>
        <begin position="58"/>
        <end position="73"/>
    </location>
</feature>
<evidence type="ECO:0000313" key="2">
    <source>
        <dbReference type="EMBL" id="MER6271835.1"/>
    </source>
</evidence>
<keyword evidence="3" id="KW-1185">Reference proteome</keyword>
<accession>A0ABV1TPC8</accession>
<dbReference type="RefSeq" id="WP_351960189.1">
    <property type="nucleotide sequence ID" value="NZ_JBEOZM010000018.1"/>
</dbReference>
<proteinExistence type="predicted"/>
<dbReference type="Proteomes" id="UP001490365">
    <property type="component" value="Unassembled WGS sequence"/>
</dbReference>